<name>A0AA94PI93_9BACT</name>
<feature type="region of interest" description="Disordered" evidence="1">
    <location>
        <begin position="143"/>
        <end position="191"/>
    </location>
</feature>
<comment type="caution">
    <text evidence="2">The sequence shown here is derived from an EMBL/GenBank/DDBJ whole genome shotgun (WGS) entry which is preliminary data.</text>
</comment>
<feature type="region of interest" description="Disordered" evidence="1">
    <location>
        <begin position="111"/>
        <end position="130"/>
    </location>
</feature>
<gene>
    <name evidence="2" type="ORF">EDC59_12118</name>
</gene>
<protein>
    <submittedName>
        <fullName evidence="2">Uncharacterized protein</fullName>
    </submittedName>
</protein>
<evidence type="ECO:0000313" key="2">
    <source>
        <dbReference type="EMBL" id="TDT81352.1"/>
    </source>
</evidence>
<dbReference type="AlphaFoldDB" id="A0AA94PI93"/>
<accession>A0AA94PI93</accession>
<dbReference type="Proteomes" id="UP000295506">
    <property type="component" value="Unassembled WGS sequence"/>
</dbReference>
<proteinExistence type="predicted"/>
<evidence type="ECO:0000256" key="1">
    <source>
        <dbReference type="SAM" id="MobiDB-lite"/>
    </source>
</evidence>
<organism evidence="2 3">
    <name type="scientific">Pseudodesulfovibrio indicus</name>
    <dbReference type="NCBI Taxonomy" id="1716143"/>
    <lineage>
        <taxon>Bacteria</taxon>
        <taxon>Pseudomonadati</taxon>
        <taxon>Thermodesulfobacteriota</taxon>
        <taxon>Desulfovibrionia</taxon>
        <taxon>Desulfovibrionales</taxon>
        <taxon>Desulfovibrionaceae</taxon>
    </lineage>
</organism>
<feature type="compositionally biased region" description="Low complexity" evidence="1">
    <location>
        <begin position="147"/>
        <end position="164"/>
    </location>
</feature>
<sequence length="191" mass="21052">MICCWFVQGAFHLFCRPSHARRSLPRSSLLCLTTHARTVPARRAVIRKPGPRACFKRRSAARLSLPRQTCRQGSERCLQALGHCFRASAPQAHFLLTFWGASQKVRRCKSAKRSISTGKTPDADARPKPRAFLPLPLIHTKKSVHFPAKSSASPQTTSSTRPPTLGRPSSGERSFGNRGLEPVSSAEAEPD</sequence>
<reference evidence="2 3" key="1">
    <citation type="submission" date="2019-03" db="EMBL/GenBank/DDBJ databases">
        <title>Genomic Encyclopedia of Type Strains, Phase IV (KMG-IV): sequencing the most valuable type-strain genomes for metagenomic binning, comparative biology and taxonomic classification.</title>
        <authorList>
            <person name="Goeker M."/>
        </authorList>
    </citation>
    <scope>NUCLEOTIDE SEQUENCE [LARGE SCALE GENOMIC DNA]</scope>
    <source>
        <strain evidence="2 3">DSM 101483</strain>
    </source>
</reference>
<dbReference type="EMBL" id="SOBK01000021">
    <property type="protein sequence ID" value="TDT81352.1"/>
    <property type="molecule type" value="Genomic_DNA"/>
</dbReference>
<evidence type="ECO:0000313" key="3">
    <source>
        <dbReference type="Proteomes" id="UP000295506"/>
    </source>
</evidence>